<gene>
    <name evidence="4" type="ORF">CYY_006220</name>
</gene>
<dbReference type="Proteomes" id="UP000695562">
    <property type="component" value="Unassembled WGS sequence"/>
</dbReference>
<sequence>MKSILHTSAPSCSGTFVMQKVFSTFVSCEQKCISSSSPTLTSACSVSKRPYVKNRSISSHLLSPSLSSSQSLPSTPVLSSVSNISLTDNMVLSSPSKPNTSRRSSLSTSSLLSHCGEPRPSPPSTPTLSSTPCSAAIATNQVLNEKSMKKVELHLFKAQQLLELNQYRESFELFTKNLNSKSNISSYSKYLNGAIKAGLGYIQHIQQDVSFRVDSFNQQEMLAILSTPETFDQLSQHSTNLLAFINKYSKSISYKSDSVSEFLTTQRKLVKLFTDMVSSLASTKQQSLKQQCQQLFGEIQQPFRNIENHYQQLSQNALDSMNNHHYELAIEQWNQLENENIYLDNEKLILNRANCYFSLGQYQSCVSDVEALLLSRKRAHLFDVKIEIQSYILLSECYEKLQNYEQSEYYCEKILKYYPKNITVLNKIATNNFSLQRLEKSKEYFERVLDLDSNHYCALFCLGKIQAFSKQYQDAYPLFNRSLESLEMGDYHSSTQEYNEYKSDVMGQLGHCFLNLYPNNLDLSKGYLEESLKYEQNVFACSKLSKIYLLSNDLEKAISYLDLAFKIDKNDSHSHQTLLELGLYLMDAKKYLEAFNALKNTNQMVFKEDTNNQHLNPSMTSLFYITAEAGIFHLVDLFSNNLERVLVQNSTLSLSSSDLSLLNEPSAQQDLNTMVNKLGLLLKLISSCDTVEQDHEVTFDIFQFNQSMVKTIVDVVQYLLVTCQSYVANHSAQPPHEVKANLSEFVDRVSWIILSLTRNNNN</sequence>
<dbReference type="GO" id="GO:0051301">
    <property type="term" value="P:cell division"/>
    <property type="evidence" value="ECO:0007669"/>
    <property type="project" value="TreeGrafter"/>
</dbReference>
<comment type="caution">
    <text evidence="4">The sequence shown here is derived from an EMBL/GenBank/DDBJ whole genome shotgun (WGS) entry which is preliminary data.</text>
</comment>
<keyword evidence="1 2" id="KW-0802">TPR repeat</keyword>
<reference evidence="4" key="1">
    <citation type="submission" date="2020-01" db="EMBL/GenBank/DDBJ databases">
        <title>Development of genomics and gene disruption for Polysphondylium violaceum indicates a role for the polyketide synthase stlB in stalk morphogenesis.</title>
        <authorList>
            <person name="Narita B."/>
            <person name="Kawabe Y."/>
            <person name="Kin K."/>
            <person name="Saito T."/>
            <person name="Gibbs R."/>
            <person name="Kuspa A."/>
            <person name="Muzny D."/>
            <person name="Queller D."/>
            <person name="Richards S."/>
            <person name="Strassman J."/>
            <person name="Sucgang R."/>
            <person name="Worley K."/>
            <person name="Schaap P."/>
        </authorList>
    </citation>
    <scope>NUCLEOTIDE SEQUENCE</scope>
    <source>
        <strain evidence="4">QSvi11</strain>
    </source>
</reference>
<name>A0A8J4UYB5_9MYCE</name>
<dbReference type="AlphaFoldDB" id="A0A8J4UYB5"/>
<feature type="compositionally biased region" description="Polar residues" evidence="3">
    <location>
        <begin position="89"/>
        <end position="99"/>
    </location>
</feature>
<accession>A0A8J4UYB5</accession>
<proteinExistence type="predicted"/>
<dbReference type="PROSITE" id="PS50005">
    <property type="entry name" value="TPR"/>
    <property type="match status" value="1"/>
</dbReference>
<evidence type="ECO:0000256" key="2">
    <source>
        <dbReference type="PROSITE-ProRule" id="PRU00339"/>
    </source>
</evidence>
<organism evidence="4 5">
    <name type="scientific">Polysphondylium violaceum</name>
    <dbReference type="NCBI Taxonomy" id="133409"/>
    <lineage>
        <taxon>Eukaryota</taxon>
        <taxon>Amoebozoa</taxon>
        <taxon>Evosea</taxon>
        <taxon>Eumycetozoa</taxon>
        <taxon>Dictyostelia</taxon>
        <taxon>Dictyosteliales</taxon>
        <taxon>Dictyosteliaceae</taxon>
        <taxon>Polysphondylium</taxon>
    </lineage>
</organism>
<evidence type="ECO:0000313" key="5">
    <source>
        <dbReference type="Proteomes" id="UP000695562"/>
    </source>
</evidence>
<dbReference type="EMBL" id="AJWJ01000277">
    <property type="protein sequence ID" value="KAF2072465.1"/>
    <property type="molecule type" value="Genomic_DNA"/>
</dbReference>
<dbReference type="PANTHER" id="PTHR12558:SF44">
    <property type="entry name" value="TETRATRICOPEPTIDE REPEAT-CONTAINING PROTEIN"/>
    <property type="match status" value="1"/>
</dbReference>
<keyword evidence="5" id="KW-1185">Reference proteome</keyword>
<dbReference type="InterPro" id="IPR019734">
    <property type="entry name" value="TPR_rpt"/>
</dbReference>
<dbReference type="InterPro" id="IPR011990">
    <property type="entry name" value="TPR-like_helical_dom_sf"/>
</dbReference>
<evidence type="ECO:0000256" key="3">
    <source>
        <dbReference type="SAM" id="MobiDB-lite"/>
    </source>
</evidence>
<evidence type="ECO:0008006" key="6">
    <source>
        <dbReference type="Google" id="ProtNLM"/>
    </source>
</evidence>
<dbReference type="PANTHER" id="PTHR12558">
    <property type="entry name" value="CELL DIVISION CYCLE 16,23,27"/>
    <property type="match status" value="1"/>
</dbReference>
<dbReference type="SMART" id="SM00028">
    <property type="entry name" value="TPR"/>
    <property type="match status" value="6"/>
</dbReference>
<feature type="compositionally biased region" description="Low complexity" evidence="3">
    <location>
        <begin position="101"/>
        <end position="113"/>
    </location>
</feature>
<dbReference type="Gene3D" id="1.25.40.10">
    <property type="entry name" value="Tetratricopeptide repeat domain"/>
    <property type="match status" value="3"/>
</dbReference>
<protein>
    <recommendedName>
        <fullName evidence="6">Tetratricopeptide-like helical domain-containing protein</fullName>
    </recommendedName>
</protein>
<dbReference type="Pfam" id="PF13181">
    <property type="entry name" value="TPR_8"/>
    <property type="match status" value="3"/>
</dbReference>
<feature type="region of interest" description="Disordered" evidence="3">
    <location>
        <begin position="89"/>
        <end position="131"/>
    </location>
</feature>
<evidence type="ECO:0000256" key="1">
    <source>
        <dbReference type="ARBA" id="ARBA00022803"/>
    </source>
</evidence>
<feature type="repeat" description="TPR" evidence="2">
    <location>
        <begin position="388"/>
        <end position="421"/>
    </location>
</feature>
<evidence type="ECO:0000313" key="4">
    <source>
        <dbReference type="EMBL" id="KAF2072465.1"/>
    </source>
</evidence>
<dbReference type="SUPFAM" id="SSF48452">
    <property type="entry name" value="TPR-like"/>
    <property type="match status" value="2"/>
</dbReference>